<feature type="compositionally biased region" description="Basic and acidic residues" evidence="1">
    <location>
        <begin position="14"/>
        <end position="29"/>
    </location>
</feature>
<gene>
    <name evidence="2" type="ORF">POM88_017778</name>
</gene>
<keyword evidence="3" id="KW-1185">Reference proteome</keyword>
<accession>A0AAD8IPU0</accession>
<comment type="caution">
    <text evidence="2">The sequence shown here is derived from an EMBL/GenBank/DDBJ whole genome shotgun (WGS) entry which is preliminary data.</text>
</comment>
<name>A0AAD8IPU0_9APIA</name>
<feature type="region of interest" description="Disordered" evidence="1">
    <location>
        <begin position="1"/>
        <end position="33"/>
    </location>
</feature>
<evidence type="ECO:0000313" key="2">
    <source>
        <dbReference type="EMBL" id="KAK1389600.1"/>
    </source>
</evidence>
<reference evidence="2" key="2">
    <citation type="submission" date="2023-05" db="EMBL/GenBank/DDBJ databases">
        <authorList>
            <person name="Schelkunov M.I."/>
        </authorList>
    </citation>
    <scope>NUCLEOTIDE SEQUENCE</scope>
    <source>
        <strain evidence="2">Hsosn_3</strain>
        <tissue evidence="2">Leaf</tissue>
    </source>
</reference>
<sequence length="151" mass="17506">MNNHQFPQPMKPVDAQEEHTTFVVDDRSDPQPQNYYYSYNYSDSDEEKYHDHKFLKKLHAKVEEEIMSLKTSIKDGDVERNQILGLFKKFGAKIHKKMTKHSEGRGVVIQQQERGVVDIEVDQKLERFKVKTVNLGSGGEQGENADQVPKK</sequence>
<evidence type="ECO:0000313" key="3">
    <source>
        <dbReference type="Proteomes" id="UP001237642"/>
    </source>
</evidence>
<reference evidence="2" key="1">
    <citation type="submission" date="2023-02" db="EMBL/GenBank/DDBJ databases">
        <title>Genome of toxic invasive species Heracleum sosnowskyi carries increased number of genes despite the absence of recent whole-genome duplications.</title>
        <authorList>
            <person name="Schelkunov M."/>
            <person name="Shtratnikova V."/>
            <person name="Makarenko M."/>
            <person name="Klepikova A."/>
            <person name="Omelchenko D."/>
            <person name="Novikova G."/>
            <person name="Obukhova E."/>
            <person name="Bogdanov V."/>
            <person name="Penin A."/>
            <person name="Logacheva M."/>
        </authorList>
    </citation>
    <scope>NUCLEOTIDE SEQUENCE</scope>
    <source>
        <strain evidence="2">Hsosn_3</strain>
        <tissue evidence="2">Leaf</tissue>
    </source>
</reference>
<organism evidence="2 3">
    <name type="scientific">Heracleum sosnowskyi</name>
    <dbReference type="NCBI Taxonomy" id="360622"/>
    <lineage>
        <taxon>Eukaryota</taxon>
        <taxon>Viridiplantae</taxon>
        <taxon>Streptophyta</taxon>
        <taxon>Embryophyta</taxon>
        <taxon>Tracheophyta</taxon>
        <taxon>Spermatophyta</taxon>
        <taxon>Magnoliopsida</taxon>
        <taxon>eudicotyledons</taxon>
        <taxon>Gunneridae</taxon>
        <taxon>Pentapetalae</taxon>
        <taxon>asterids</taxon>
        <taxon>campanulids</taxon>
        <taxon>Apiales</taxon>
        <taxon>Apiaceae</taxon>
        <taxon>Apioideae</taxon>
        <taxon>apioid superclade</taxon>
        <taxon>Tordylieae</taxon>
        <taxon>Tordyliinae</taxon>
        <taxon>Heracleum</taxon>
    </lineage>
</organism>
<proteinExistence type="predicted"/>
<evidence type="ECO:0000256" key="1">
    <source>
        <dbReference type="SAM" id="MobiDB-lite"/>
    </source>
</evidence>
<dbReference type="AlphaFoldDB" id="A0AAD8IPU0"/>
<dbReference type="EMBL" id="JAUIZM010000004">
    <property type="protein sequence ID" value="KAK1389600.1"/>
    <property type="molecule type" value="Genomic_DNA"/>
</dbReference>
<dbReference type="Proteomes" id="UP001237642">
    <property type="component" value="Unassembled WGS sequence"/>
</dbReference>
<protein>
    <submittedName>
        <fullName evidence="2">Uncharacterized protein</fullName>
    </submittedName>
</protein>